<dbReference type="PANTHER" id="PTHR36978">
    <property type="entry name" value="P-LOOP CONTAINING NUCLEOTIDE TRIPHOSPHATE HYDROLASE"/>
    <property type="match status" value="1"/>
</dbReference>
<feature type="chain" id="PRO_5044879093" description="Sulfotransferase domain-containing protein" evidence="2">
    <location>
        <begin position="27"/>
        <end position="372"/>
    </location>
</feature>
<gene>
    <name evidence="3" type="ORF">ACHAXA_002181</name>
</gene>
<proteinExistence type="predicted"/>
<dbReference type="EMBL" id="JALLPB020000158">
    <property type="protein sequence ID" value="KAL3816235.1"/>
    <property type="molecule type" value="Genomic_DNA"/>
</dbReference>
<accession>A0ABD3RVJ8</accession>
<dbReference type="InterPro" id="IPR040632">
    <property type="entry name" value="Sulfotransfer_4"/>
</dbReference>
<feature type="region of interest" description="Disordered" evidence="1">
    <location>
        <begin position="36"/>
        <end position="74"/>
    </location>
</feature>
<evidence type="ECO:0000256" key="2">
    <source>
        <dbReference type="SAM" id="SignalP"/>
    </source>
</evidence>
<dbReference type="Gene3D" id="3.40.50.300">
    <property type="entry name" value="P-loop containing nucleotide triphosphate hydrolases"/>
    <property type="match status" value="1"/>
</dbReference>
<sequence length="372" mass="41774">MTNVAKLRRSLLLCLTLSVLSHLVWSNHESFLPRPNIPASPSPPSQRHGEASWERATKDGVDEEKVEEEEEEEDCFRARGDSARRWRRMHVHDEDDPAAAIASDHLPVINLGMPKIGSTSLWKFMACAGLRASHWKCGDGSYYCADCIRDSVSAGLLPLDKCGNYDAYAQIDGPLSSHDRASKKLIYFPQIEMLDGIFNAYPNATYVLTFRSMDGWHRSLSNWFSSLSSLSMKERMERSNVTGLYVDANDTIATKRRVFDDFFCDHVKRVRRVVPRERLVEIDIEDENAGVTLAETFDADASCWVHANANRRFEGASGVERNRTVRGSGRDYASSSIRGKKGGRNATRQTNEDESKTTQKKNESSLKGGGKD</sequence>
<feature type="signal peptide" evidence="2">
    <location>
        <begin position="1"/>
        <end position="26"/>
    </location>
</feature>
<dbReference type="InterPro" id="IPR027417">
    <property type="entry name" value="P-loop_NTPase"/>
</dbReference>
<dbReference type="PANTHER" id="PTHR36978:SF4">
    <property type="entry name" value="P-LOOP CONTAINING NUCLEOSIDE TRIPHOSPHATE HYDROLASE PROTEIN"/>
    <property type="match status" value="1"/>
</dbReference>
<feature type="compositionally biased region" description="Basic and acidic residues" evidence="1">
    <location>
        <begin position="47"/>
        <end position="60"/>
    </location>
</feature>
<evidence type="ECO:0000313" key="4">
    <source>
        <dbReference type="Proteomes" id="UP001530377"/>
    </source>
</evidence>
<evidence type="ECO:0000256" key="1">
    <source>
        <dbReference type="SAM" id="MobiDB-lite"/>
    </source>
</evidence>
<dbReference type="AlphaFoldDB" id="A0ABD3RVJ8"/>
<reference evidence="3 4" key="1">
    <citation type="submission" date="2024-10" db="EMBL/GenBank/DDBJ databases">
        <title>Updated reference genomes for cyclostephanoid diatoms.</title>
        <authorList>
            <person name="Roberts W.R."/>
            <person name="Alverson A.J."/>
        </authorList>
    </citation>
    <scope>NUCLEOTIDE SEQUENCE [LARGE SCALE GENOMIC DNA]</scope>
    <source>
        <strain evidence="3 4">AJA228-03</strain>
    </source>
</reference>
<name>A0ABD3RVJ8_9STRA</name>
<comment type="caution">
    <text evidence="3">The sequence shown here is derived from an EMBL/GenBank/DDBJ whole genome shotgun (WGS) entry which is preliminary data.</text>
</comment>
<feature type="compositionally biased region" description="Acidic residues" evidence="1">
    <location>
        <begin position="61"/>
        <end position="74"/>
    </location>
</feature>
<keyword evidence="2" id="KW-0732">Signal</keyword>
<dbReference type="SUPFAM" id="SSF52540">
    <property type="entry name" value="P-loop containing nucleoside triphosphate hydrolases"/>
    <property type="match status" value="1"/>
</dbReference>
<keyword evidence="4" id="KW-1185">Reference proteome</keyword>
<feature type="region of interest" description="Disordered" evidence="1">
    <location>
        <begin position="324"/>
        <end position="372"/>
    </location>
</feature>
<feature type="compositionally biased region" description="Basic and acidic residues" evidence="1">
    <location>
        <begin position="350"/>
        <end position="372"/>
    </location>
</feature>
<evidence type="ECO:0008006" key="5">
    <source>
        <dbReference type="Google" id="ProtNLM"/>
    </source>
</evidence>
<dbReference type="Pfam" id="PF17784">
    <property type="entry name" value="Sulfotransfer_4"/>
    <property type="match status" value="1"/>
</dbReference>
<evidence type="ECO:0000313" key="3">
    <source>
        <dbReference type="EMBL" id="KAL3816235.1"/>
    </source>
</evidence>
<organism evidence="3 4">
    <name type="scientific">Cyclostephanos tholiformis</name>
    <dbReference type="NCBI Taxonomy" id="382380"/>
    <lineage>
        <taxon>Eukaryota</taxon>
        <taxon>Sar</taxon>
        <taxon>Stramenopiles</taxon>
        <taxon>Ochrophyta</taxon>
        <taxon>Bacillariophyta</taxon>
        <taxon>Coscinodiscophyceae</taxon>
        <taxon>Thalassiosirophycidae</taxon>
        <taxon>Stephanodiscales</taxon>
        <taxon>Stephanodiscaceae</taxon>
        <taxon>Cyclostephanos</taxon>
    </lineage>
</organism>
<dbReference type="Proteomes" id="UP001530377">
    <property type="component" value="Unassembled WGS sequence"/>
</dbReference>
<protein>
    <recommendedName>
        <fullName evidence="5">Sulfotransferase domain-containing protein</fullName>
    </recommendedName>
</protein>